<dbReference type="SUPFAM" id="SSF56024">
    <property type="entry name" value="Phospholipase D/nuclease"/>
    <property type="match status" value="1"/>
</dbReference>
<dbReference type="PANTHER" id="PTHR18896">
    <property type="entry name" value="PHOSPHOLIPASE D"/>
    <property type="match status" value="1"/>
</dbReference>
<dbReference type="Gene3D" id="3.30.870.10">
    <property type="entry name" value="Endonuclease Chain A"/>
    <property type="match status" value="1"/>
</dbReference>
<dbReference type="InterPro" id="IPR001736">
    <property type="entry name" value="PLipase_D/transphosphatidylase"/>
</dbReference>
<evidence type="ECO:0000313" key="7">
    <source>
        <dbReference type="EMBL" id="KNC83520.1"/>
    </source>
</evidence>
<evidence type="ECO:0000256" key="2">
    <source>
        <dbReference type="ARBA" id="ARBA00022737"/>
    </source>
</evidence>
<feature type="domain" description="PLD phosphodiesterase" evidence="6">
    <location>
        <begin position="209"/>
        <end position="243"/>
    </location>
</feature>
<dbReference type="GO" id="GO:0005886">
    <property type="term" value="C:plasma membrane"/>
    <property type="evidence" value="ECO:0007669"/>
    <property type="project" value="TreeGrafter"/>
</dbReference>
<evidence type="ECO:0000256" key="1">
    <source>
        <dbReference type="ARBA" id="ARBA00012027"/>
    </source>
</evidence>
<keyword evidence="8" id="KW-1185">Reference proteome</keyword>
<keyword evidence="3" id="KW-0378">Hydrolase</keyword>
<dbReference type="STRING" id="667725.A0A0L0G366"/>
<dbReference type="AlphaFoldDB" id="A0A0L0G366"/>
<organism evidence="7 8">
    <name type="scientific">Sphaeroforma arctica JP610</name>
    <dbReference type="NCBI Taxonomy" id="667725"/>
    <lineage>
        <taxon>Eukaryota</taxon>
        <taxon>Ichthyosporea</taxon>
        <taxon>Ichthyophonida</taxon>
        <taxon>Sphaeroforma</taxon>
    </lineage>
</organism>
<evidence type="ECO:0000256" key="4">
    <source>
        <dbReference type="ARBA" id="ARBA00022963"/>
    </source>
</evidence>
<keyword evidence="4" id="KW-0442">Lipid degradation</keyword>
<protein>
    <recommendedName>
        <fullName evidence="1">phospholipase D</fullName>
        <ecNumber evidence="1">3.1.4.4</ecNumber>
    </recommendedName>
</protein>
<name>A0A0L0G366_9EUKA</name>
<dbReference type="RefSeq" id="XP_014157422.1">
    <property type="nucleotide sequence ID" value="XM_014301947.1"/>
</dbReference>
<gene>
    <name evidence="7" type="ORF">SARC_04224</name>
</gene>
<evidence type="ECO:0000259" key="6">
    <source>
        <dbReference type="PROSITE" id="PS50035"/>
    </source>
</evidence>
<dbReference type="eggNOG" id="KOG1329">
    <property type="taxonomic scope" value="Eukaryota"/>
</dbReference>
<dbReference type="PANTHER" id="PTHR18896:SF60">
    <property type="entry name" value="PHOSPHOLIPASE D"/>
    <property type="match status" value="1"/>
</dbReference>
<sequence>MLTNPSLHIQIAHQTLFLLTGSFSESKHNPHLFLTARFVLADTDAEPEVTHTYWQGHDDGYVRLFHDAHVPEEHRQEVLLSNGDRYQDTSLWELMYKRISNAKSFIYIAGWSVFVPTRLIRRENEEEIPTLGELLKKKADEGVEVVVMVWDEVMSVKYLMEAGLMGTHDEETHRYFDGTKVNCVKFSRTGDMKKKSILKRIVFSSKQLFSVTHHQKTVVCDAPTRNQAKICAFVGGIDLCDGRYDTADHCLYRRMLSYEYPASDYHNPGDNSFHAKNAPRQPWHDTHSYIEGTAAWHVLQNFRERYNSQSSSKAPRLSNWTDTVGSETLADREKDENWNVQIFRSIDSHVAA</sequence>
<dbReference type="InterPro" id="IPR015679">
    <property type="entry name" value="PLipase_D_fam"/>
</dbReference>
<evidence type="ECO:0000256" key="3">
    <source>
        <dbReference type="ARBA" id="ARBA00022801"/>
    </source>
</evidence>
<dbReference type="OrthoDB" id="1601980at2759"/>
<keyword evidence="2" id="KW-0677">Repeat</keyword>
<dbReference type="EMBL" id="KQ241827">
    <property type="protein sequence ID" value="KNC83520.1"/>
    <property type="molecule type" value="Genomic_DNA"/>
</dbReference>
<keyword evidence="5" id="KW-0443">Lipid metabolism</keyword>
<dbReference type="EC" id="3.1.4.4" evidence="1"/>
<dbReference type="PROSITE" id="PS50035">
    <property type="entry name" value="PLD"/>
    <property type="match status" value="1"/>
</dbReference>
<dbReference type="GO" id="GO:0004630">
    <property type="term" value="F:phospholipase D activity"/>
    <property type="evidence" value="ECO:0007669"/>
    <property type="project" value="UniProtKB-EC"/>
</dbReference>
<evidence type="ECO:0000313" key="8">
    <source>
        <dbReference type="Proteomes" id="UP000054560"/>
    </source>
</evidence>
<dbReference type="GeneID" id="25904728"/>
<reference evidence="7 8" key="1">
    <citation type="submission" date="2011-02" db="EMBL/GenBank/DDBJ databases">
        <title>The Genome Sequence of Sphaeroforma arctica JP610.</title>
        <authorList>
            <consortium name="The Broad Institute Genome Sequencing Platform"/>
            <person name="Russ C."/>
            <person name="Cuomo C."/>
            <person name="Young S.K."/>
            <person name="Zeng Q."/>
            <person name="Gargeya S."/>
            <person name="Alvarado L."/>
            <person name="Berlin A."/>
            <person name="Chapman S.B."/>
            <person name="Chen Z."/>
            <person name="Freedman E."/>
            <person name="Gellesch M."/>
            <person name="Goldberg J."/>
            <person name="Griggs A."/>
            <person name="Gujja S."/>
            <person name="Heilman E."/>
            <person name="Heiman D."/>
            <person name="Howarth C."/>
            <person name="Mehta T."/>
            <person name="Neiman D."/>
            <person name="Pearson M."/>
            <person name="Roberts A."/>
            <person name="Saif S."/>
            <person name="Shea T."/>
            <person name="Shenoy N."/>
            <person name="Sisk P."/>
            <person name="Stolte C."/>
            <person name="Sykes S."/>
            <person name="White J."/>
            <person name="Yandava C."/>
            <person name="Burger G."/>
            <person name="Gray M.W."/>
            <person name="Holland P.W.H."/>
            <person name="King N."/>
            <person name="Lang F.B.F."/>
            <person name="Roger A.J."/>
            <person name="Ruiz-Trillo I."/>
            <person name="Haas B."/>
            <person name="Nusbaum C."/>
            <person name="Birren B."/>
        </authorList>
    </citation>
    <scope>NUCLEOTIDE SEQUENCE [LARGE SCALE GENOMIC DNA]</scope>
    <source>
        <strain evidence="7 8">JP610</strain>
    </source>
</reference>
<dbReference type="Proteomes" id="UP000054560">
    <property type="component" value="Unassembled WGS sequence"/>
</dbReference>
<proteinExistence type="predicted"/>
<dbReference type="GO" id="GO:0009395">
    <property type="term" value="P:phospholipid catabolic process"/>
    <property type="evidence" value="ECO:0007669"/>
    <property type="project" value="TreeGrafter"/>
</dbReference>
<accession>A0A0L0G366</accession>
<evidence type="ECO:0000256" key="5">
    <source>
        <dbReference type="ARBA" id="ARBA00023098"/>
    </source>
</evidence>